<keyword evidence="8" id="KW-1185">Reference proteome</keyword>
<dbReference type="GO" id="GO:0043565">
    <property type="term" value="F:sequence-specific DNA binding"/>
    <property type="evidence" value="ECO:0007669"/>
    <property type="project" value="InterPro"/>
</dbReference>
<proteinExistence type="predicted"/>
<accession>A0A8J4RR49</accession>
<keyword evidence="2" id="KW-0805">Transcription regulation</keyword>
<evidence type="ECO:0000313" key="8">
    <source>
        <dbReference type="Proteomes" id="UP000737018"/>
    </source>
</evidence>
<evidence type="ECO:0000256" key="4">
    <source>
        <dbReference type="ARBA" id="ARBA00023163"/>
    </source>
</evidence>
<evidence type="ECO:0000256" key="1">
    <source>
        <dbReference type="ARBA" id="ARBA00004123"/>
    </source>
</evidence>
<keyword evidence="3" id="KW-0238">DNA-binding</keyword>
<evidence type="ECO:0000256" key="5">
    <source>
        <dbReference type="ARBA" id="ARBA00023242"/>
    </source>
</evidence>
<protein>
    <recommendedName>
        <fullName evidence="6">WRKY domain-containing protein</fullName>
    </recommendedName>
</protein>
<dbReference type="OrthoDB" id="756799at2759"/>
<dbReference type="Pfam" id="PF03106">
    <property type="entry name" value="WRKY"/>
    <property type="match status" value="1"/>
</dbReference>
<dbReference type="PROSITE" id="PS50811">
    <property type="entry name" value="WRKY"/>
    <property type="match status" value="1"/>
</dbReference>
<dbReference type="InterPro" id="IPR036576">
    <property type="entry name" value="WRKY_dom_sf"/>
</dbReference>
<dbReference type="GO" id="GO:0005634">
    <property type="term" value="C:nucleus"/>
    <property type="evidence" value="ECO:0007669"/>
    <property type="project" value="UniProtKB-SubCell"/>
</dbReference>
<dbReference type="SUPFAM" id="SSF118290">
    <property type="entry name" value="WRKY DNA-binding domain"/>
    <property type="match status" value="1"/>
</dbReference>
<dbReference type="SMART" id="SM00774">
    <property type="entry name" value="WRKY"/>
    <property type="match status" value="1"/>
</dbReference>
<dbReference type="PANTHER" id="PTHR31282">
    <property type="entry name" value="WRKY TRANSCRIPTION FACTOR 21-RELATED"/>
    <property type="match status" value="1"/>
</dbReference>
<dbReference type="InterPro" id="IPR018872">
    <property type="entry name" value="Zn-cluster-dom"/>
</dbReference>
<dbReference type="InterPro" id="IPR003657">
    <property type="entry name" value="WRKY_dom"/>
</dbReference>
<name>A0A8J4RR49_9ROSI</name>
<dbReference type="InterPro" id="IPR044810">
    <property type="entry name" value="WRKY_plant"/>
</dbReference>
<evidence type="ECO:0000256" key="3">
    <source>
        <dbReference type="ARBA" id="ARBA00023125"/>
    </source>
</evidence>
<evidence type="ECO:0000256" key="2">
    <source>
        <dbReference type="ARBA" id="ARBA00023015"/>
    </source>
</evidence>
<dbReference type="EMBL" id="JRKL02000587">
    <property type="protein sequence ID" value="KAF3969962.1"/>
    <property type="molecule type" value="Genomic_DNA"/>
</dbReference>
<gene>
    <name evidence="7" type="ORF">CMV_006288</name>
</gene>
<dbReference type="AlphaFoldDB" id="A0A8J4RR49"/>
<feature type="domain" description="WRKY" evidence="6">
    <location>
        <begin position="240"/>
        <end position="306"/>
    </location>
</feature>
<comment type="subcellular location">
    <subcellularLocation>
        <location evidence="1">Nucleus</location>
    </subcellularLocation>
</comment>
<comment type="caution">
    <text evidence="7">The sequence shown here is derived from an EMBL/GenBank/DDBJ whole genome shotgun (WGS) entry which is preliminary data.</text>
</comment>
<evidence type="ECO:0000259" key="6">
    <source>
        <dbReference type="PROSITE" id="PS50811"/>
    </source>
</evidence>
<dbReference type="Proteomes" id="UP000737018">
    <property type="component" value="Unassembled WGS sequence"/>
</dbReference>
<dbReference type="FunFam" id="2.20.25.80:FF:000004">
    <property type="entry name" value="WRKY transcription factor 65"/>
    <property type="match status" value="1"/>
</dbReference>
<keyword evidence="5" id="KW-0539">Nucleus</keyword>
<keyword evidence="4" id="KW-0804">Transcription</keyword>
<organism evidence="7 8">
    <name type="scientific">Castanea mollissima</name>
    <name type="common">Chinese chestnut</name>
    <dbReference type="NCBI Taxonomy" id="60419"/>
    <lineage>
        <taxon>Eukaryota</taxon>
        <taxon>Viridiplantae</taxon>
        <taxon>Streptophyta</taxon>
        <taxon>Embryophyta</taxon>
        <taxon>Tracheophyta</taxon>
        <taxon>Spermatophyta</taxon>
        <taxon>Magnoliopsida</taxon>
        <taxon>eudicotyledons</taxon>
        <taxon>Gunneridae</taxon>
        <taxon>Pentapetalae</taxon>
        <taxon>rosids</taxon>
        <taxon>fabids</taxon>
        <taxon>Fagales</taxon>
        <taxon>Fagaceae</taxon>
        <taxon>Castanea</taxon>
    </lineage>
</organism>
<sequence>MTQRWNFKVHEVAQNSFRHAHHLLRCISDQNHKRSIQEVSLIAQDAENEFRKLLTLLNGSMSSDCRRIKKGPLPNSHDINPAELMDSPNSSPQDFTCNSNQTCIVRELFPLQSNKSPTALIQSDNFSLCRHKQNQELQQCYSQTNIVANKSITVQSQFSEHSTSLISMDGSSIDKQTICFSSSETLASPDEYSMLSYKRKCEVKSGDSTTCVVSTGGCHCSKQRKLRMKRAITVPALSNKLADIPPDDYSWRKYGQKPIKGSPHPRSYYKCSSVKSCPARKQVERCLEDPTMLVVTYEGDHNHPKIAYQAPSLMTQLVSEELWFAPHRVSLQANVFIFNRSSRAHLDE</sequence>
<evidence type="ECO:0000313" key="7">
    <source>
        <dbReference type="EMBL" id="KAF3969962.1"/>
    </source>
</evidence>
<dbReference type="Gene3D" id="2.20.25.80">
    <property type="entry name" value="WRKY domain"/>
    <property type="match status" value="1"/>
</dbReference>
<reference evidence="7" key="1">
    <citation type="submission" date="2020-03" db="EMBL/GenBank/DDBJ databases">
        <title>Castanea mollissima Vanexum genome sequencing.</title>
        <authorList>
            <person name="Staton M."/>
        </authorList>
    </citation>
    <scope>NUCLEOTIDE SEQUENCE</scope>
    <source>
        <tissue evidence="7">Leaf</tissue>
    </source>
</reference>
<dbReference type="GO" id="GO:0003700">
    <property type="term" value="F:DNA-binding transcription factor activity"/>
    <property type="evidence" value="ECO:0007669"/>
    <property type="project" value="InterPro"/>
</dbReference>
<dbReference type="Pfam" id="PF10533">
    <property type="entry name" value="Plant_zn_clust"/>
    <property type="match status" value="1"/>
</dbReference>
<dbReference type="GO" id="GO:0005516">
    <property type="term" value="F:calmodulin binding"/>
    <property type="evidence" value="ECO:0007669"/>
    <property type="project" value="UniProtKB-ARBA"/>
</dbReference>